<dbReference type="AlphaFoldDB" id="A0ABD3HU22"/>
<accession>A0ABD3HU22</accession>
<comment type="caution">
    <text evidence="1">The sequence shown here is derived from an EMBL/GenBank/DDBJ whole genome shotgun (WGS) entry which is preliminary data.</text>
</comment>
<keyword evidence="2" id="KW-1185">Reference proteome</keyword>
<evidence type="ECO:0000313" key="1">
    <source>
        <dbReference type="EMBL" id="KAL3694209.1"/>
    </source>
</evidence>
<protein>
    <submittedName>
        <fullName evidence="1">Uncharacterized protein</fullName>
    </submittedName>
</protein>
<dbReference type="EMBL" id="JBJQOH010000003">
    <property type="protein sequence ID" value="KAL3694209.1"/>
    <property type="molecule type" value="Genomic_DNA"/>
</dbReference>
<proteinExistence type="predicted"/>
<name>A0ABD3HU22_9MARC</name>
<gene>
    <name evidence="1" type="ORF">R1sor_007860</name>
</gene>
<organism evidence="1 2">
    <name type="scientific">Riccia sorocarpa</name>
    <dbReference type="NCBI Taxonomy" id="122646"/>
    <lineage>
        <taxon>Eukaryota</taxon>
        <taxon>Viridiplantae</taxon>
        <taxon>Streptophyta</taxon>
        <taxon>Embryophyta</taxon>
        <taxon>Marchantiophyta</taxon>
        <taxon>Marchantiopsida</taxon>
        <taxon>Marchantiidae</taxon>
        <taxon>Marchantiales</taxon>
        <taxon>Ricciaceae</taxon>
        <taxon>Riccia</taxon>
    </lineage>
</organism>
<dbReference type="Proteomes" id="UP001633002">
    <property type="component" value="Unassembled WGS sequence"/>
</dbReference>
<evidence type="ECO:0000313" key="2">
    <source>
        <dbReference type="Proteomes" id="UP001633002"/>
    </source>
</evidence>
<sequence>MAPTINASRFVTLNVNDTLLLLWKHTKDEPASLGILRSSTKLKVLAMKEKDDFIFVLIDKVTKSQPIYKLLKFFIKGALSAGVSGVLPEDTLHYLSYPELATTTPSRPAVDYLDESDEEERVMAEDIHQSKHMKLWAAAKKHSKDKSKVVLISEPKKKLITLFQEGCRAHRHNILKSK</sequence>
<reference evidence="1 2" key="1">
    <citation type="submission" date="2024-09" db="EMBL/GenBank/DDBJ databases">
        <title>Chromosome-scale assembly of Riccia sorocarpa.</title>
        <authorList>
            <person name="Paukszto L."/>
        </authorList>
    </citation>
    <scope>NUCLEOTIDE SEQUENCE [LARGE SCALE GENOMIC DNA]</scope>
    <source>
        <strain evidence="1">LP-2024</strain>
        <tissue evidence="1">Aerial parts of the thallus</tissue>
    </source>
</reference>